<protein>
    <submittedName>
        <fullName evidence="2">Related to Mig1 protein, induced during biotrophic phase</fullName>
    </submittedName>
</protein>
<sequence>MPETKGVPIEEMDELHRKRPRRWAHRLLMQELRMQELRMQELRMQELRMQELRMQEFRVRATERRGEAVLGNHDLVRWWENSVDKFRLRKKAIQPSSKMTRASTCAANFGLLLVALVLMLHSVVGKLIPRHVSHLFAREDSIDQCFLTKLVPNEVEYKKRCEGEDHPYHPCFTHWSGDLTAVDARPFLEPFDITKELMIKDNEMKDFTIDKPTDAFLIRYPNLGGVHLVYSNFDPKTGCKDITLKRDDNSVWRIWVSDEDGNGRDIDTKNHAETTKTLCSKWIHIHIKKDG</sequence>
<accession>A0A8H8QNS8</accession>
<reference evidence="2" key="1">
    <citation type="submission" date="2018-08" db="EMBL/GenBank/DDBJ databases">
        <authorList>
            <person name="Guldener U."/>
        </authorList>
    </citation>
    <scope>NUCLEOTIDE SEQUENCE</scope>
    <source>
        <strain evidence="2">UB2</strain>
    </source>
</reference>
<dbReference type="Proteomes" id="UP000658997">
    <property type="component" value="Unassembled WGS sequence"/>
</dbReference>
<gene>
    <name evidence="2" type="ORF">UBRO2_03992</name>
</gene>
<feature type="transmembrane region" description="Helical" evidence="1">
    <location>
        <begin position="106"/>
        <end position="128"/>
    </location>
</feature>
<evidence type="ECO:0000313" key="2">
    <source>
        <dbReference type="EMBL" id="SYW80778.1"/>
    </source>
</evidence>
<keyword evidence="1" id="KW-1133">Transmembrane helix</keyword>
<dbReference type="EMBL" id="ULHB01000084">
    <property type="protein sequence ID" value="SYW80778.1"/>
    <property type="molecule type" value="Genomic_DNA"/>
</dbReference>
<evidence type="ECO:0000313" key="3">
    <source>
        <dbReference type="Proteomes" id="UP000658997"/>
    </source>
</evidence>
<keyword evidence="1" id="KW-0812">Transmembrane</keyword>
<comment type="caution">
    <text evidence="2">The sequence shown here is derived from an EMBL/GenBank/DDBJ whole genome shotgun (WGS) entry which is preliminary data.</text>
</comment>
<name>A0A8H8QNS8_9BASI</name>
<proteinExistence type="predicted"/>
<keyword evidence="3" id="KW-1185">Reference proteome</keyword>
<dbReference type="AlphaFoldDB" id="A0A8H8QNS8"/>
<organism evidence="2 3">
    <name type="scientific">Ustilago bromivora</name>
    <dbReference type="NCBI Taxonomy" id="307758"/>
    <lineage>
        <taxon>Eukaryota</taxon>
        <taxon>Fungi</taxon>
        <taxon>Dikarya</taxon>
        <taxon>Basidiomycota</taxon>
        <taxon>Ustilaginomycotina</taxon>
        <taxon>Ustilaginomycetes</taxon>
        <taxon>Ustilaginales</taxon>
        <taxon>Ustilaginaceae</taxon>
        <taxon>Ustilago</taxon>
    </lineage>
</organism>
<keyword evidence="1" id="KW-0472">Membrane</keyword>
<evidence type="ECO:0000256" key="1">
    <source>
        <dbReference type="SAM" id="Phobius"/>
    </source>
</evidence>